<dbReference type="OrthoDB" id="3691215at2759"/>
<proteinExistence type="predicted"/>
<dbReference type="GeneID" id="80907096"/>
<reference evidence="2" key="1">
    <citation type="submission" date="2022-10" db="EMBL/GenBank/DDBJ databases">
        <title>Tapping the CABI collections for fungal endophytes: first genome assemblies for Collariella, Neodidymelliopsis, Ascochyta clinopodiicola, Didymella pomorum, Didymosphaeria variabile, Neocosmospora piperis and Neocucurbitaria cava.</title>
        <authorList>
            <person name="Hill R."/>
        </authorList>
    </citation>
    <scope>NUCLEOTIDE SEQUENCE</scope>
    <source>
        <strain evidence="2">IMI 356815</strain>
    </source>
</reference>
<dbReference type="RefSeq" id="XP_056072674.1">
    <property type="nucleotide sequence ID" value="XM_056212366.1"/>
</dbReference>
<evidence type="ECO:0000313" key="2">
    <source>
        <dbReference type="EMBL" id="KAJ4355548.1"/>
    </source>
</evidence>
<comment type="caution">
    <text evidence="2">The sequence shown here is derived from an EMBL/GenBank/DDBJ whole genome shotgun (WGS) entry which is preliminary data.</text>
</comment>
<feature type="region of interest" description="Disordered" evidence="1">
    <location>
        <begin position="1"/>
        <end position="35"/>
    </location>
</feature>
<keyword evidence="3" id="KW-1185">Reference proteome</keyword>
<gene>
    <name evidence="2" type="ORF">N0V89_003566</name>
</gene>
<dbReference type="EMBL" id="JAPEUX010000003">
    <property type="protein sequence ID" value="KAJ4355548.1"/>
    <property type="molecule type" value="Genomic_DNA"/>
</dbReference>
<feature type="compositionally biased region" description="Polar residues" evidence="1">
    <location>
        <begin position="26"/>
        <end position="35"/>
    </location>
</feature>
<dbReference type="AlphaFoldDB" id="A0A9W8XQI5"/>
<sequence length="567" mass="64805">MAKRRASTNTSPPHNKRARTLKKVQQADNDVDASQTGSPFFNKLNADVRMIVYEYLHGWLPPLASKSVQRDCRGLILSCKQANMELSEAAARHLKLWMKNFSKDLEEKHERPVTLYKAIPLHDGWQALRSIVLKIDVRFCYDEDVQCYGDYGYITRNFHCTSTRFNWHYGLDIDVSGGASESNVLNNVVRILRKPFDKVTILFACPSHNVVDIEGNEIQDPNTEGSADDDSEDYNSDDSETTVVRAKLGNILANLQTMHRRLGMSICSDWVRFLAFDDHRKGRQYAEDPSVVQPHDCQGRFFDDPSGCEKCREDCAQHWKCTHPDECGWWCDEYVGSCECYGQCDGLDCACPWPHEVIGEDKAQRSCENKLADDAFTLGPKSAAYKSRSEYNFAYAQWERITEDCGPFACYGPGKPDFDGYDYAFGKPTGKEPKRIQTNEIVYAWDFRASSEPFGGKLTGGTYRYSQKHVKELAKYDHLHVPKTTAEYDEHWPSRYLLESDDLQVGMMGSKHPKRWAMASEEMWYPDGMHLGVNHFLEEDDGARRTETESRGVGMPIVELRQSKKKV</sequence>
<protein>
    <submittedName>
        <fullName evidence="2">Uncharacterized protein</fullName>
    </submittedName>
</protein>
<feature type="compositionally biased region" description="Acidic residues" evidence="1">
    <location>
        <begin position="226"/>
        <end position="239"/>
    </location>
</feature>
<evidence type="ECO:0000313" key="3">
    <source>
        <dbReference type="Proteomes" id="UP001140513"/>
    </source>
</evidence>
<accession>A0A9W8XQI5</accession>
<name>A0A9W8XQI5_9PLEO</name>
<evidence type="ECO:0000256" key="1">
    <source>
        <dbReference type="SAM" id="MobiDB-lite"/>
    </source>
</evidence>
<dbReference type="Proteomes" id="UP001140513">
    <property type="component" value="Unassembled WGS sequence"/>
</dbReference>
<organism evidence="2 3">
    <name type="scientific">Didymosphaeria variabile</name>
    <dbReference type="NCBI Taxonomy" id="1932322"/>
    <lineage>
        <taxon>Eukaryota</taxon>
        <taxon>Fungi</taxon>
        <taxon>Dikarya</taxon>
        <taxon>Ascomycota</taxon>
        <taxon>Pezizomycotina</taxon>
        <taxon>Dothideomycetes</taxon>
        <taxon>Pleosporomycetidae</taxon>
        <taxon>Pleosporales</taxon>
        <taxon>Massarineae</taxon>
        <taxon>Didymosphaeriaceae</taxon>
        <taxon>Didymosphaeria</taxon>
    </lineage>
</organism>
<feature type="region of interest" description="Disordered" evidence="1">
    <location>
        <begin position="214"/>
        <end position="239"/>
    </location>
</feature>